<dbReference type="OrthoDB" id="3350812at2759"/>
<name>A0A0C9SNA2_PAXIN</name>
<protein>
    <recommendedName>
        <fullName evidence="2">DUF6533 domain-containing protein</fullName>
    </recommendedName>
</protein>
<feature type="transmembrane region" description="Helical" evidence="1">
    <location>
        <begin position="22"/>
        <end position="39"/>
    </location>
</feature>
<reference evidence="4" key="2">
    <citation type="submission" date="2015-01" db="EMBL/GenBank/DDBJ databases">
        <title>Evolutionary Origins and Diversification of the Mycorrhizal Mutualists.</title>
        <authorList>
            <consortium name="DOE Joint Genome Institute"/>
            <consortium name="Mycorrhizal Genomics Consortium"/>
            <person name="Kohler A."/>
            <person name="Kuo A."/>
            <person name="Nagy L.G."/>
            <person name="Floudas D."/>
            <person name="Copeland A."/>
            <person name="Barry K.W."/>
            <person name="Cichocki N."/>
            <person name="Veneault-Fourrey C."/>
            <person name="LaButti K."/>
            <person name="Lindquist E.A."/>
            <person name="Lipzen A."/>
            <person name="Lundell T."/>
            <person name="Morin E."/>
            <person name="Murat C."/>
            <person name="Riley R."/>
            <person name="Ohm R."/>
            <person name="Sun H."/>
            <person name="Tunlid A."/>
            <person name="Henrissat B."/>
            <person name="Grigoriev I.V."/>
            <person name="Hibbett D.S."/>
            <person name="Martin F."/>
        </authorList>
    </citation>
    <scope>NUCLEOTIDE SEQUENCE [LARGE SCALE GENOMIC DNA]</scope>
    <source>
        <strain evidence="4">ATCC 200175</strain>
    </source>
</reference>
<gene>
    <name evidence="3" type="ORF">PAXINDRAFT_173438</name>
</gene>
<sequence length="294" mass="33405">MATEYSPNDDVAQLFQELFSKYLNVAALAAFLFDYFLTLSSEVHHVWGRKWEISRIIFTTSRYLPFIPSAIIVHSVFYGQKCDTNNIQDVIYNVGIVSAELILVLRTYALWERSRRVLAILMALGVVFCTAAMVIRTKVTFSLPGDSEWPYAWYSYGCTSPTWRNSAFELSFLMAFEIILQCMNTWRKFRTYRDVQSQTLNTLYWDGIMYMFGVILLTTTNVAVIAAAPIASIPALETAQVAIHSVLASRIFFNLKECDERIRGGGAEPDISLDTLRYRSLSVGTSLSRVEHSV</sequence>
<proteinExistence type="predicted"/>
<organism evidence="3 4">
    <name type="scientific">Paxillus involutus ATCC 200175</name>
    <dbReference type="NCBI Taxonomy" id="664439"/>
    <lineage>
        <taxon>Eukaryota</taxon>
        <taxon>Fungi</taxon>
        <taxon>Dikarya</taxon>
        <taxon>Basidiomycota</taxon>
        <taxon>Agaricomycotina</taxon>
        <taxon>Agaricomycetes</taxon>
        <taxon>Agaricomycetidae</taxon>
        <taxon>Boletales</taxon>
        <taxon>Paxilineae</taxon>
        <taxon>Paxillaceae</taxon>
        <taxon>Paxillus</taxon>
    </lineage>
</organism>
<dbReference type="InterPro" id="IPR045340">
    <property type="entry name" value="DUF6533"/>
</dbReference>
<dbReference type="HOGENOM" id="CLU_035509_11_1_1"/>
<feature type="non-terminal residue" evidence="3">
    <location>
        <position position="1"/>
    </location>
</feature>
<dbReference type="AlphaFoldDB" id="A0A0C9SNA2"/>
<evidence type="ECO:0000313" key="3">
    <source>
        <dbReference type="EMBL" id="KIJ07569.1"/>
    </source>
</evidence>
<dbReference type="Pfam" id="PF20151">
    <property type="entry name" value="DUF6533"/>
    <property type="match status" value="1"/>
</dbReference>
<feature type="transmembrane region" description="Helical" evidence="1">
    <location>
        <begin position="207"/>
        <end position="231"/>
    </location>
</feature>
<accession>A0A0C9SNA2</accession>
<feature type="domain" description="DUF6533" evidence="2">
    <location>
        <begin position="22"/>
        <end position="67"/>
    </location>
</feature>
<keyword evidence="4" id="KW-1185">Reference proteome</keyword>
<keyword evidence="1" id="KW-0812">Transmembrane</keyword>
<feature type="transmembrane region" description="Helical" evidence="1">
    <location>
        <begin position="60"/>
        <end position="78"/>
    </location>
</feature>
<reference evidence="3 4" key="1">
    <citation type="submission" date="2014-06" db="EMBL/GenBank/DDBJ databases">
        <authorList>
            <consortium name="DOE Joint Genome Institute"/>
            <person name="Kuo A."/>
            <person name="Kohler A."/>
            <person name="Nagy L.G."/>
            <person name="Floudas D."/>
            <person name="Copeland A."/>
            <person name="Barry K.W."/>
            <person name="Cichocki N."/>
            <person name="Veneault-Fourrey C."/>
            <person name="LaButti K."/>
            <person name="Lindquist E.A."/>
            <person name="Lipzen A."/>
            <person name="Lundell T."/>
            <person name="Morin E."/>
            <person name="Murat C."/>
            <person name="Sun H."/>
            <person name="Tunlid A."/>
            <person name="Henrissat B."/>
            <person name="Grigoriev I.V."/>
            <person name="Hibbett D.S."/>
            <person name="Martin F."/>
            <person name="Nordberg H.P."/>
            <person name="Cantor M.N."/>
            <person name="Hua S.X."/>
        </authorList>
    </citation>
    <scope>NUCLEOTIDE SEQUENCE [LARGE SCALE GENOMIC DNA]</scope>
    <source>
        <strain evidence="3 4">ATCC 200175</strain>
    </source>
</reference>
<dbReference type="Proteomes" id="UP000053647">
    <property type="component" value="Unassembled WGS sequence"/>
</dbReference>
<feature type="transmembrane region" description="Helical" evidence="1">
    <location>
        <begin position="90"/>
        <end position="110"/>
    </location>
</feature>
<evidence type="ECO:0000313" key="4">
    <source>
        <dbReference type="Proteomes" id="UP000053647"/>
    </source>
</evidence>
<keyword evidence="1" id="KW-0472">Membrane</keyword>
<evidence type="ECO:0000259" key="2">
    <source>
        <dbReference type="Pfam" id="PF20151"/>
    </source>
</evidence>
<keyword evidence="1" id="KW-1133">Transmembrane helix</keyword>
<feature type="transmembrane region" description="Helical" evidence="1">
    <location>
        <begin position="117"/>
        <end position="135"/>
    </location>
</feature>
<dbReference type="EMBL" id="KN819849">
    <property type="protein sequence ID" value="KIJ07569.1"/>
    <property type="molecule type" value="Genomic_DNA"/>
</dbReference>
<evidence type="ECO:0000256" key="1">
    <source>
        <dbReference type="SAM" id="Phobius"/>
    </source>
</evidence>